<gene>
    <name evidence="1" type="ORF">THII_1124</name>
</gene>
<evidence type="ECO:0000313" key="1">
    <source>
        <dbReference type="EMBL" id="BAP55421.1"/>
    </source>
</evidence>
<evidence type="ECO:0000313" key="2">
    <source>
        <dbReference type="Proteomes" id="UP000031623"/>
    </source>
</evidence>
<proteinExistence type="predicted"/>
<organism evidence="1 2">
    <name type="scientific">Thioploca ingrica</name>
    <dbReference type="NCBI Taxonomy" id="40754"/>
    <lineage>
        <taxon>Bacteria</taxon>
        <taxon>Pseudomonadati</taxon>
        <taxon>Pseudomonadota</taxon>
        <taxon>Gammaproteobacteria</taxon>
        <taxon>Thiotrichales</taxon>
        <taxon>Thiotrichaceae</taxon>
        <taxon>Thioploca</taxon>
    </lineage>
</organism>
<dbReference type="Proteomes" id="UP000031623">
    <property type="component" value="Chromosome"/>
</dbReference>
<dbReference type="SUPFAM" id="SSF53300">
    <property type="entry name" value="vWA-like"/>
    <property type="match status" value="1"/>
</dbReference>
<accession>A0A090BUN6</accession>
<dbReference type="AlphaFoldDB" id="A0A090BUN6"/>
<reference evidence="1" key="1">
    <citation type="journal article" date="2014" name="ISME J.">
        <title>Ecophysiology of Thioploca ingrica as revealed by the complete genome sequence supplemented with proteomic evidence.</title>
        <authorList>
            <person name="Kojima H."/>
            <person name="Ogura Y."/>
            <person name="Yamamoto N."/>
            <person name="Togashi T."/>
            <person name="Mori H."/>
            <person name="Watanabe T."/>
            <person name="Nemoto F."/>
            <person name="Kurokawa K."/>
            <person name="Hayashi T."/>
            <person name="Fukui M."/>
        </authorList>
    </citation>
    <scope>NUCLEOTIDE SEQUENCE [LARGE SCALE GENOMIC DNA]</scope>
</reference>
<dbReference type="InterPro" id="IPR036465">
    <property type="entry name" value="vWFA_dom_sf"/>
</dbReference>
<dbReference type="HOGENOM" id="CLU_066806_0_0_6"/>
<dbReference type="Gene3D" id="3.40.50.410">
    <property type="entry name" value="von Willebrand factor, type A domain"/>
    <property type="match status" value="1"/>
</dbReference>
<evidence type="ECO:0008006" key="3">
    <source>
        <dbReference type="Google" id="ProtNLM"/>
    </source>
</evidence>
<dbReference type="STRING" id="40754.THII_1124"/>
<sequence>MSIFNHYFGNSPHLAQDYTLAARDTVKELGKVYVRKRVDKLQVQFTILMAPQGAAAEGWQTGVALDASSSMTSAYGRELKGELAAKVIKQYEQRGWIKHEEEDGQRFRIFEKVAVEDALAKGYFNYSDNVVEPIARKFIAYLARELDIAGRTTVIYWACGDGSQYEEIGDIQAEDCDSLAITGPKTIRFGVNTQLTPAMKYYVNRFTQAQRGMYIFITDGYINDLETVKHYTTQLAKAIATGKRYLIKCILIGIGSEIDENQLIELDDLDTGTDIDIWDHKMAMDMRDLMEIFAELVDENQIVAPTALIYGSDGQLVKRFADGLPAKVVLDLPANTQWFELEVFGQRIRQSLLPTIA</sequence>
<keyword evidence="2" id="KW-1185">Reference proteome</keyword>
<dbReference type="KEGG" id="tig:THII_1124"/>
<name>A0A090BUN6_9GAMM</name>
<protein>
    <recommendedName>
        <fullName evidence="3">VWFA domain-containing protein</fullName>
    </recommendedName>
</protein>
<dbReference type="OrthoDB" id="5489552at2"/>
<dbReference type="EMBL" id="AP014633">
    <property type="protein sequence ID" value="BAP55421.1"/>
    <property type="molecule type" value="Genomic_DNA"/>
</dbReference>